<dbReference type="KEGG" id="sfz:SFLOR_v1c01490"/>
<dbReference type="Pfam" id="PF00251">
    <property type="entry name" value="Glyco_hydro_32N"/>
    <property type="match status" value="1"/>
</dbReference>
<keyword evidence="4 5" id="KW-0326">Glycosidase</keyword>
<dbReference type="RefSeq" id="WP_100916200.1">
    <property type="nucleotide sequence ID" value="NZ_CP025057.1"/>
</dbReference>
<dbReference type="EMBL" id="CP025057">
    <property type="protein sequence ID" value="AUB31210.1"/>
    <property type="molecule type" value="Genomic_DNA"/>
</dbReference>
<dbReference type="SUPFAM" id="SSF75005">
    <property type="entry name" value="Arabinanase/levansucrase/invertase"/>
    <property type="match status" value="1"/>
</dbReference>
<evidence type="ECO:0000313" key="8">
    <source>
        <dbReference type="EMBL" id="AUB31210.1"/>
    </source>
</evidence>
<comment type="similarity">
    <text evidence="1 5">Belongs to the glycosyl hydrolase 32 family.</text>
</comment>
<dbReference type="InterPro" id="IPR023296">
    <property type="entry name" value="Glyco_hydro_beta-prop_sf"/>
</dbReference>
<dbReference type="InterPro" id="IPR013148">
    <property type="entry name" value="Glyco_hydro_32_N"/>
</dbReference>
<dbReference type="InterPro" id="IPR013320">
    <property type="entry name" value="ConA-like_dom_sf"/>
</dbReference>
<dbReference type="Proteomes" id="UP000231823">
    <property type="component" value="Chromosome"/>
</dbReference>
<dbReference type="InterPro" id="IPR018053">
    <property type="entry name" value="Glyco_hydro_32_AS"/>
</dbReference>
<evidence type="ECO:0000256" key="2">
    <source>
        <dbReference type="ARBA" id="ARBA00012758"/>
    </source>
</evidence>
<reference evidence="8 9" key="1">
    <citation type="submission" date="2017-12" db="EMBL/GenBank/DDBJ databases">
        <title>Complete genome sequence of Spiroplasma floricola 23-6 (ATCC 29989).</title>
        <authorList>
            <person name="Tsai Y.-M."/>
            <person name="Wu P.-S."/>
            <person name="Lo W.-S."/>
            <person name="Kuo C.-H."/>
        </authorList>
    </citation>
    <scope>NUCLEOTIDE SEQUENCE [LARGE SCALE GENOMIC DNA]</scope>
    <source>
        <strain evidence="8 9">23-6</strain>
    </source>
</reference>
<dbReference type="Pfam" id="PF08244">
    <property type="entry name" value="Glyco_hydro_32C"/>
    <property type="match status" value="1"/>
</dbReference>
<dbReference type="PANTHER" id="PTHR43101">
    <property type="entry name" value="BETA-FRUCTOSIDASE"/>
    <property type="match status" value="1"/>
</dbReference>
<accession>A0A2K8SEE7</accession>
<gene>
    <name evidence="8" type="primary">scrB</name>
    <name evidence="8" type="ORF">SFLOR_v1c01490</name>
</gene>
<evidence type="ECO:0000256" key="5">
    <source>
        <dbReference type="RuleBase" id="RU362110"/>
    </source>
</evidence>
<dbReference type="PROSITE" id="PS00609">
    <property type="entry name" value="GLYCOSYL_HYDROL_F32"/>
    <property type="match status" value="1"/>
</dbReference>
<sequence>MKLNKNILWNKYNEHKSEDINRANKLVKEDKYYRPSYHIAPPNGLLNDPNGLLYKDGYHYIHYQWSPIQPYHGYKHWMLLKTKDFVNYHDLGVSIVPEIEDEIHGAFSGSAYEDENGDVTIYYTGNIEDGKGTMLREVQIAADFKDEKVVNKKTVVEHDEKLFTAHARDPKIFKYNGKSYLIFGVQCKSDMKGGLAFYKQTEKDKFEFDRILKPSLKDDYGYMWECPNLDYIDGKYLFFISSEGWFNESDRYELNGSRNVVYTLIDDLDFANNKLNEKEPLKMLDYGHDYYAPQTYWANNKLLSIAWMGAVDVQYPTDEYSWHSMLSIPREINIEKGKLIQKPYSDFKSNVLKNSKEVSVDKLKLNKSLHLEFDLIGQLSLEIVNDQGQKVEVLFNKDEIIIDRTKQTAAPKWDFESSRQEKRLCDSQKVEIYIDASSIEIFCNNYETTFTSRYFVKDANQIKFNKEIKVQVSDIKDMKITK</sequence>
<keyword evidence="3 5" id="KW-0378">Hydrolase</keyword>
<feature type="domain" description="Glycosyl hydrolase family 32 N-terminal" evidence="6">
    <location>
        <begin position="38"/>
        <end position="343"/>
    </location>
</feature>
<feature type="domain" description="Glycosyl hydrolase family 32 C-terminal" evidence="7">
    <location>
        <begin position="359"/>
        <end position="475"/>
    </location>
</feature>
<protein>
    <recommendedName>
        <fullName evidence="2">beta-fructofuranosidase</fullName>
        <ecNumber evidence="2">3.2.1.26</ecNumber>
    </recommendedName>
</protein>
<proteinExistence type="inferred from homology"/>
<dbReference type="InterPro" id="IPR051214">
    <property type="entry name" value="GH32_Enzymes"/>
</dbReference>
<evidence type="ECO:0000259" key="7">
    <source>
        <dbReference type="Pfam" id="PF08244"/>
    </source>
</evidence>
<dbReference type="SMART" id="SM00640">
    <property type="entry name" value="Glyco_32"/>
    <property type="match status" value="1"/>
</dbReference>
<dbReference type="GO" id="GO:0004564">
    <property type="term" value="F:beta-fructofuranosidase activity"/>
    <property type="evidence" value="ECO:0007669"/>
    <property type="project" value="UniProtKB-EC"/>
</dbReference>
<evidence type="ECO:0000256" key="1">
    <source>
        <dbReference type="ARBA" id="ARBA00009902"/>
    </source>
</evidence>
<dbReference type="AlphaFoldDB" id="A0A2K8SEE7"/>
<dbReference type="InterPro" id="IPR001362">
    <property type="entry name" value="Glyco_hydro_32"/>
</dbReference>
<dbReference type="SUPFAM" id="SSF49899">
    <property type="entry name" value="Concanavalin A-like lectins/glucanases"/>
    <property type="match status" value="1"/>
</dbReference>
<dbReference type="InterPro" id="IPR013189">
    <property type="entry name" value="Glyco_hydro_32_C"/>
</dbReference>
<dbReference type="EC" id="3.2.1.26" evidence="2"/>
<keyword evidence="9" id="KW-1185">Reference proteome</keyword>
<dbReference type="GO" id="GO:0005975">
    <property type="term" value="P:carbohydrate metabolic process"/>
    <property type="evidence" value="ECO:0007669"/>
    <property type="project" value="InterPro"/>
</dbReference>
<dbReference type="Gene3D" id="2.115.10.20">
    <property type="entry name" value="Glycosyl hydrolase domain, family 43"/>
    <property type="match status" value="1"/>
</dbReference>
<dbReference type="PANTHER" id="PTHR43101:SF1">
    <property type="entry name" value="BETA-FRUCTOSIDASE"/>
    <property type="match status" value="1"/>
</dbReference>
<dbReference type="Gene3D" id="2.60.120.560">
    <property type="entry name" value="Exo-inulinase, domain 1"/>
    <property type="match status" value="1"/>
</dbReference>
<evidence type="ECO:0000313" key="9">
    <source>
        <dbReference type="Proteomes" id="UP000231823"/>
    </source>
</evidence>
<dbReference type="OrthoDB" id="9759709at2"/>
<name>A0A2K8SEE7_9MOLU</name>
<organism evidence="8 9">
    <name type="scientific">Spiroplasma floricola 23-6</name>
    <dbReference type="NCBI Taxonomy" id="1336749"/>
    <lineage>
        <taxon>Bacteria</taxon>
        <taxon>Bacillati</taxon>
        <taxon>Mycoplasmatota</taxon>
        <taxon>Mollicutes</taxon>
        <taxon>Entomoplasmatales</taxon>
        <taxon>Spiroplasmataceae</taxon>
        <taxon>Spiroplasma</taxon>
    </lineage>
</organism>
<evidence type="ECO:0000259" key="6">
    <source>
        <dbReference type="Pfam" id="PF00251"/>
    </source>
</evidence>
<evidence type="ECO:0000256" key="4">
    <source>
        <dbReference type="ARBA" id="ARBA00023295"/>
    </source>
</evidence>
<evidence type="ECO:0000256" key="3">
    <source>
        <dbReference type="ARBA" id="ARBA00022801"/>
    </source>
</evidence>
<dbReference type="CDD" id="cd18623">
    <property type="entry name" value="GH32_ScrB-like"/>
    <property type="match status" value="1"/>
</dbReference>